<feature type="compositionally biased region" description="Low complexity" evidence="1">
    <location>
        <begin position="140"/>
        <end position="150"/>
    </location>
</feature>
<gene>
    <name evidence="2" type="ORF">Mal48_24890</name>
</gene>
<feature type="compositionally biased region" description="Low complexity" evidence="1">
    <location>
        <begin position="102"/>
        <end position="114"/>
    </location>
</feature>
<dbReference type="Proteomes" id="UP000315724">
    <property type="component" value="Chromosome"/>
</dbReference>
<evidence type="ECO:0000256" key="1">
    <source>
        <dbReference type="SAM" id="MobiDB-lite"/>
    </source>
</evidence>
<name>A0A517QNN2_9PLAN</name>
<keyword evidence="3" id="KW-1185">Reference proteome</keyword>
<organism evidence="2 3">
    <name type="scientific">Thalassoglobus polymorphus</name>
    <dbReference type="NCBI Taxonomy" id="2527994"/>
    <lineage>
        <taxon>Bacteria</taxon>
        <taxon>Pseudomonadati</taxon>
        <taxon>Planctomycetota</taxon>
        <taxon>Planctomycetia</taxon>
        <taxon>Planctomycetales</taxon>
        <taxon>Planctomycetaceae</taxon>
        <taxon>Thalassoglobus</taxon>
    </lineage>
</organism>
<evidence type="ECO:0000313" key="2">
    <source>
        <dbReference type="EMBL" id="QDT33236.1"/>
    </source>
</evidence>
<dbReference type="EMBL" id="CP036267">
    <property type="protein sequence ID" value="QDT33236.1"/>
    <property type="molecule type" value="Genomic_DNA"/>
</dbReference>
<evidence type="ECO:0000313" key="3">
    <source>
        <dbReference type="Proteomes" id="UP000315724"/>
    </source>
</evidence>
<accession>A0A517QNN2</accession>
<feature type="compositionally biased region" description="Polar residues" evidence="1">
    <location>
        <begin position="75"/>
        <end position="90"/>
    </location>
</feature>
<proteinExistence type="predicted"/>
<sequence length="150" mass="16681">MRGPMVRIKYDVRRLWRCPKCHYERRAHASQTAIRCHCEKVGPFMQLVEEQRKVRDEPEELPAYFEYEEAEATASDTTSEKSPNAKSETTAVDPVAETSVDPATETSSPPAEAAAEQKSEPVTENSPDAKPETSKKAPSKAKSPTQDSQS</sequence>
<feature type="region of interest" description="Disordered" evidence="1">
    <location>
        <begin position="51"/>
        <end position="150"/>
    </location>
</feature>
<dbReference type="AlphaFoldDB" id="A0A517QNN2"/>
<protein>
    <submittedName>
        <fullName evidence="2">Uncharacterized protein</fullName>
    </submittedName>
</protein>
<reference evidence="2 3" key="1">
    <citation type="submission" date="2019-02" db="EMBL/GenBank/DDBJ databases">
        <title>Deep-cultivation of Planctomycetes and their phenomic and genomic characterization uncovers novel biology.</title>
        <authorList>
            <person name="Wiegand S."/>
            <person name="Jogler M."/>
            <person name="Boedeker C."/>
            <person name="Pinto D."/>
            <person name="Vollmers J."/>
            <person name="Rivas-Marin E."/>
            <person name="Kohn T."/>
            <person name="Peeters S.H."/>
            <person name="Heuer A."/>
            <person name="Rast P."/>
            <person name="Oberbeckmann S."/>
            <person name="Bunk B."/>
            <person name="Jeske O."/>
            <person name="Meyerdierks A."/>
            <person name="Storesund J.E."/>
            <person name="Kallscheuer N."/>
            <person name="Luecker S."/>
            <person name="Lage O.M."/>
            <person name="Pohl T."/>
            <person name="Merkel B.J."/>
            <person name="Hornburger P."/>
            <person name="Mueller R.-W."/>
            <person name="Bruemmer F."/>
            <person name="Labrenz M."/>
            <person name="Spormann A.M."/>
            <person name="Op den Camp H."/>
            <person name="Overmann J."/>
            <person name="Amann R."/>
            <person name="Jetten M.S.M."/>
            <person name="Mascher T."/>
            <person name="Medema M.H."/>
            <person name="Devos D.P."/>
            <person name="Kaster A.-K."/>
            <person name="Ovreas L."/>
            <person name="Rohde M."/>
            <person name="Galperin M.Y."/>
            <person name="Jogler C."/>
        </authorList>
    </citation>
    <scope>NUCLEOTIDE SEQUENCE [LARGE SCALE GENOMIC DNA]</scope>
    <source>
        <strain evidence="2 3">Mal48</strain>
    </source>
</reference>
<feature type="compositionally biased region" description="Basic and acidic residues" evidence="1">
    <location>
        <begin position="115"/>
        <end position="135"/>
    </location>
</feature>
<dbReference type="KEGG" id="tpol:Mal48_24890"/>